<reference evidence="2 3" key="1">
    <citation type="journal article" date="2015" name="Genome Biol. Evol.">
        <title>Comparative Genomics of a Bacterivorous Green Alga Reveals Evolutionary Causalities and Consequences of Phago-Mixotrophic Mode of Nutrition.</title>
        <authorList>
            <person name="Burns J.A."/>
            <person name="Paasch A."/>
            <person name="Narechania A."/>
            <person name="Kim E."/>
        </authorList>
    </citation>
    <scope>NUCLEOTIDE SEQUENCE [LARGE SCALE GENOMIC DNA]</scope>
    <source>
        <strain evidence="2 3">PLY_AMNH</strain>
    </source>
</reference>
<gene>
    <name evidence="2" type="ORF">CYMTET_42237</name>
</gene>
<dbReference type="EMBL" id="LGRX02028241">
    <property type="protein sequence ID" value="KAK3248295.1"/>
    <property type="molecule type" value="Genomic_DNA"/>
</dbReference>
<evidence type="ECO:0000313" key="2">
    <source>
        <dbReference type="EMBL" id="KAK3248295.1"/>
    </source>
</evidence>
<feature type="region of interest" description="Disordered" evidence="1">
    <location>
        <begin position="1"/>
        <end position="20"/>
    </location>
</feature>
<organism evidence="2 3">
    <name type="scientific">Cymbomonas tetramitiformis</name>
    <dbReference type="NCBI Taxonomy" id="36881"/>
    <lineage>
        <taxon>Eukaryota</taxon>
        <taxon>Viridiplantae</taxon>
        <taxon>Chlorophyta</taxon>
        <taxon>Pyramimonadophyceae</taxon>
        <taxon>Pyramimonadales</taxon>
        <taxon>Pyramimonadaceae</taxon>
        <taxon>Cymbomonas</taxon>
    </lineage>
</organism>
<name>A0AAE0C6H0_9CHLO</name>
<dbReference type="Proteomes" id="UP001190700">
    <property type="component" value="Unassembled WGS sequence"/>
</dbReference>
<keyword evidence="3" id="KW-1185">Reference proteome</keyword>
<sequence length="249" mass="27551">MVLIFDGAGARQSTSRSSDAGFDGYDDKTLLLCGPKSSNEFIYNGLLVPEQSCTAKIPTRKRSDVDELFFHWAIDTIRQRVNVALEVTPARALGLALPEDCYHRRTYVDESSSTRVTGECEMAPATGVVLSRQGEGSTTWVHKKYLLNFNAPEGVSVLAGENEGYIRPSGYSVTGEKAWISATIDLRPGIIGIENITHFTWSVGRASSQKKDENRLLYHGPYNRGTFSVVFDSRPPEGGTQFDYDFDYA</sequence>
<protein>
    <submittedName>
        <fullName evidence="2">Uncharacterized protein</fullName>
    </submittedName>
</protein>
<evidence type="ECO:0000256" key="1">
    <source>
        <dbReference type="SAM" id="MobiDB-lite"/>
    </source>
</evidence>
<accession>A0AAE0C6H0</accession>
<evidence type="ECO:0000313" key="3">
    <source>
        <dbReference type="Proteomes" id="UP001190700"/>
    </source>
</evidence>
<comment type="caution">
    <text evidence="2">The sequence shown here is derived from an EMBL/GenBank/DDBJ whole genome shotgun (WGS) entry which is preliminary data.</text>
</comment>
<dbReference type="AlphaFoldDB" id="A0AAE0C6H0"/>
<proteinExistence type="predicted"/>